<dbReference type="Gene3D" id="2.60.120.260">
    <property type="entry name" value="Galactose-binding domain-like"/>
    <property type="match status" value="1"/>
</dbReference>
<dbReference type="PANTHER" id="PTHR46654">
    <property type="entry name" value="E3 UBIQUITIN-PROTEIN LIGASE HECTD3"/>
    <property type="match status" value="1"/>
</dbReference>
<dbReference type="GO" id="GO:0004842">
    <property type="term" value="F:ubiquitin-protein transferase activity"/>
    <property type="evidence" value="ECO:0007669"/>
    <property type="project" value="InterPro"/>
</dbReference>
<evidence type="ECO:0000259" key="3">
    <source>
        <dbReference type="PROSITE" id="PS50237"/>
    </source>
</evidence>
<dbReference type="Gene3D" id="3.30.2410.10">
    <property type="entry name" value="Hect, E3 ligase catalytic domain"/>
    <property type="match status" value="1"/>
</dbReference>
<dbReference type="InterPro" id="IPR000569">
    <property type="entry name" value="HECT_dom"/>
</dbReference>
<dbReference type="SMART" id="SM00119">
    <property type="entry name" value="HECTc"/>
    <property type="match status" value="1"/>
</dbReference>
<dbReference type="Pfam" id="PF00632">
    <property type="entry name" value="HECT"/>
    <property type="match status" value="1"/>
</dbReference>
<feature type="domain" description="DOC" evidence="4">
    <location>
        <begin position="190"/>
        <end position="377"/>
    </location>
</feature>
<organism evidence="5 6">
    <name type="scientific">Littorina saxatilis</name>
    <dbReference type="NCBI Taxonomy" id="31220"/>
    <lineage>
        <taxon>Eukaryota</taxon>
        <taxon>Metazoa</taxon>
        <taxon>Spiralia</taxon>
        <taxon>Lophotrochozoa</taxon>
        <taxon>Mollusca</taxon>
        <taxon>Gastropoda</taxon>
        <taxon>Caenogastropoda</taxon>
        <taxon>Littorinimorpha</taxon>
        <taxon>Littorinoidea</taxon>
        <taxon>Littorinidae</taxon>
        <taxon>Littorina</taxon>
    </lineage>
</organism>
<feature type="domain" description="HECT" evidence="3">
    <location>
        <begin position="510"/>
        <end position="836"/>
    </location>
</feature>
<evidence type="ECO:0000259" key="4">
    <source>
        <dbReference type="PROSITE" id="PS51284"/>
    </source>
</evidence>
<proteinExistence type="predicted"/>
<dbReference type="Gene3D" id="3.30.2160.10">
    <property type="entry name" value="Hect, E3 ligase catalytic domain"/>
    <property type="match status" value="1"/>
</dbReference>
<keyword evidence="1 2" id="KW-0833">Ubl conjugation pathway</keyword>
<comment type="caution">
    <text evidence="5">The sequence shown here is derived from an EMBL/GenBank/DDBJ whole genome shotgun (WGS) entry which is preliminary data.</text>
</comment>
<dbReference type="SUPFAM" id="SSF49785">
    <property type="entry name" value="Galactose-binding domain-like"/>
    <property type="match status" value="1"/>
</dbReference>
<protein>
    <recommendedName>
        <fullName evidence="7">E3 ubiquitin-protein ligase HECTD3</fullName>
    </recommendedName>
</protein>
<dbReference type="Gene3D" id="3.90.1750.10">
    <property type="entry name" value="Hect, E3 ligase catalytic domains"/>
    <property type="match status" value="1"/>
</dbReference>
<dbReference type="InterPro" id="IPR008979">
    <property type="entry name" value="Galactose-bd-like_sf"/>
</dbReference>
<dbReference type="Pfam" id="PF03256">
    <property type="entry name" value="ANAPC10"/>
    <property type="match status" value="1"/>
</dbReference>
<evidence type="ECO:0000313" key="5">
    <source>
        <dbReference type="EMBL" id="KAK7101257.1"/>
    </source>
</evidence>
<keyword evidence="6" id="KW-1185">Reference proteome</keyword>
<sequence>MALHCLSAPRRRLARIRCLQECITCLSEGKPLPESVGYVSLELEYRCPNKTSIKLYADVDTSKTVVKELSCTNESKFLVSGEELCNGQGKWLKVRKFKLSGSSEFEALEGDAWLLLFSSRSSVEESPPLVPVAQESRSSLTFDKRTISSWEEVVDSHYALQLKQQQPSVLKPDEQAVAQLRSVPKVWSLEHDEALVQLMAQHIPRDNDSLGAIKSFVEHVDVSSYCDDDGPLNLTDGDPETYWESDGSQGQHWIQLRMKKGTVIKKLCIVLDGADDNYLPQRMVVQGGEQDNLKTLNTVHIDWTVTDTQDIVMLENMTEHYPIIMIRIKECMDGVSTAGGIDTRIRGIKLHSTEERSLGFDRDFFCAKNLVRFPILDSSSPDVLYRRSLILQRVLTIMDSVLHYMVPAWQYSIGSYKCLQKVRQLLPLSKKRLNLIETFLKDTSSEPSDKPVVYINRRAAMEHRCDPSQDTECKLTVFMQLYEGLKPRDRTTKPLNYRWSSRYDQWWECKFLSEGIIDQGGGFRDSLSDLAEELCPTATDCPIPLPYFIRAPNQTQEDSNINRDVYVPNSACQDWDKYEWIGKLMGACFRSKENLVLSLPPFVWKKLVGETTTWTRDFQTVDSAEVHIIDSMAAVDLDRELFTALGRSWSLILSNGSQVTLRVDQEGNTKPLDYSERIDYAEEVRRVRMNECEEQLVAVRRGLITVVPEAVLELLTWQELETRVCGDPEITMEALKKTTYYDDLDETDIRVQYLWDALKNFSNEDRSRFLRFVTGRRRLPAPLVISSGKGDTMDSLPESSTCANMLYLPYYSSAKVAEEKLRYAAYNCIAIDTDMNPWEGSWED</sequence>
<gene>
    <name evidence="5" type="ORF">V1264_024065</name>
</gene>
<dbReference type="PROSITE" id="PS51284">
    <property type="entry name" value="DOC"/>
    <property type="match status" value="1"/>
</dbReference>
<evidence type="ECO:0000256" key="2">
    <source>
        <dbReference type="PROSITE-ProRule" id="PRU00104"/>
    </source>
</evidence>
<evidence type="ECO:0000256" key="1">
    <source>
        <dbReference type="ARBA" id="ARBA00022786"/>
    </source>
</evidence>
<evidence type="ECO:0008006" key="7">
    <source>
        <dbReference type="Google" id="ProtNLM"/>
    </source>
</evidence>
<dbReference type="PROSITE" id="PS50237">
    <property type="entry name" value="HECT"/>
    <property type="match status" value="1"/>
</dbReference>
<dbReference type="SUPFAM" id="SSF56204">
    <property type="entry name" value="Hect, E3 ligase catalytic domain"/>
    <property type="match status" value="1"/>
</dbReference>
<dbReference type="SMART" id="SM01337">
    <property type="entry name" value="APC10"/>
    <property type="match status" value="1"/>
</dbReference>
<feature type="active site" description="Glycyl thioester intermediate" evidence="2">
    <location>
        <position position="802"/>
    </location>
</feature>
<dbReference type="InterPro" id="IPR004939">
    <property type="entry name" value="APC_su10/DOC_dom"/>
</dbReference>
<dbReference type="Proteomes" id="UP001374579">
    <property type="component" value="Unassembled WGS sequence"/>
</dbReference>
<dbReference type="AlphaFoldDB" id="A0AAN9B9B7"/>
<evidence type="ECO:0000313" key="6">
    <source>
        <dbReference type="Proteomes" id="UP001374579"/>
    </source>
</evidence>
<dbReference type="EMBL" id="JBAMIC010000011">
    <property type="protein sequence ID" value="KAK7101257.1"/>
    <property type="molecule type" value="Genomic_DNA"/>
</dbReference>
<dbReference type="GO" id="GO:0043161">
    <property type="term" value="P:proteasome-mediated ubiquitin-dependent protein catabolic process"/>
    <property type="evidence" value="ECO:0007669"/>
    <property type="project" value="TreeGrafter"/>
</dbReference>
<dbReference type="InterPro" id="IPR042469">
    <property type="entry name" value="HECTD3"/>
</dbReference>
<dbReference type="InterPro" id="IPR035983">
    <property type="entry name" value="Hect_E3_ubiquitin_ligase"/>
</dbReference>
<reference evidence="5 6" key="1">
    <citation type="submission" date="2024-02" db="EMBL/GenBank/DDBJ databases">
        <title>Chromosome-scale genome assembly of the rough periwinkle Littorina saxatilis.</title>
        <authorList>
            <person name="De Jode A."/>
            <person name="Faria R."/>
            <person name="Formenti G."/>
            <person name="Sims Y."/>
            <person name="Smith T.P."/>
            <person name="Tracey A."/>
            <person name="Wood J.M.D."/>
            <person name="Zagrodzka Z.B."/>
            <person name="Johannesson K."/>
            <person name="Butlin R.K."/>
            <person name="Leder E.H."/>
        </authorList>
    </citation>
    <scope>NUCLEOTIDE SEQUENCE [LARGE SCALE GENOMIC DNA]</scope>
    <source>
        <strain evidence="5">Snail1</strain>
        <tissue evidence="5">Muscle</tissue>
    </source>
</reference>
<dbReference type="PANTHER" id="PTHR46654:SF1">
    <property type="entry name" value="E3 UBIQUITIN-PROTEIN LIGASE HECTD3"/>
    <property type="match status" value="1"/>
</dbReference>
<name>A0AAN9B9B7_9CAEN</name>
<accession>A0AAN9B9B7</accession>